<comment type="caution">
    <text evidence="2">The sequence shown here is derived from an EMBL/GenBank/DDBJ whole genome shotgun (WGS) entry which is preliminary data.</text>
</comment>
<keyword evidence="1" id="KW-0812">Transmembrane</keyword>
<gene>
    <name evidence="2" type="ORF">RchiOBHm_Chr2g0166411</name>
</gene>
<name>A0A2P6S430_ROSCH</name>
<dbReference type="STRING" id="74649.A0A2P6S430"/>
<reference evidence="2 3" key="1">
    <citation type="journal article" date="2018" name="Nat. Genet.">
        <title>The Rosa genome provides new insights in the design of modern roses.</title>
        <authorList>
            <person name="Bendahmane M."/>
        </authorList>
    </citation>
    <scope>NUCLEOTIDE SEQUENCE [LARGE SCALE GENOMIC DNA]</scope>
    <source>
        <strain evidence="3">cv. Old Blush</strain>
    </source>
</reference>
<keyword evidence="1" id="KW-1133">Transmembrane helix</keyword>
<dbReference type="Proteomes" id="UP000238479">
    <property type="component" value="Chromosome 2"/>
</dbReference>
<evidence type="ECO:0000313" key="3">
    <source>
        <dbReference type="Proteomes" id="UP000238479"/>
    </source>
</evidence>
<dbReference type="InterPro" id="IPR055298">
    <property type="entry name" value="AtLOH3-like"/>
</dbReference>
<keyword evidence="3" id="KW-1185">Reference proteome</keyword>
<proteinExistence type="predicted"/>
<accession>A0A2P6S430</accession>
<organism evidence="2 3">
    <name type="scientific">Rosa chinensis</name>
    <name type="common">China rose</name>
    <dbReference type="NCBI Taxonomy" id="74649"/>
    <lineage>
        <taxon>Eukaryota</taxon>
        <taxon>Viridiplantae</taxon>
        <taxon>Streptophyta</taxon>
        <taxon>Embryophyta</taxon>
        <taxon>Tracheophyta</taxon>
        <taxon>Spermatophyta</taxon>
        <taxon>Magnoliopsida</taxon>
        <taxon>eudicotyledons</taxon>
        <taxon>Gunneridae</taxon>
        <taxon>Pentapetalae</taxon>
        <taxon>rosids</taxon>
        <taxon>fabids</taxon>
        <taxon>Rosales</taxon>
        <taxon>Rosaceae</taxon>
        <taxon>Rosoideae</taxon>
        <taxon>Rosoideae incertae sedis</taxon>
        <taxon>Rosa</taxon>
    </lineage>
</organism>
<sequence length="94" mass="10519">MLGRKDGSSLKVVQALKVGELSSGRGLNSEIEIKRSANTRWSSYYGTLINFIAMFSPIIDVLDGIAFEKLKPFLYKANHFCVLYALIANTRDVF</sequence>
<evidence type="ECO:0000313" key="2">
    <source>
        <dbReference type="EMBL" id="PRQ53429.1"/>
    </source>
</evidence>
<dbReference type="Gramene" id="PRQ53429">
    <property type="protein sequence ID" value="PRQ53429"/>
    <property type="gene ID" value="RchiOBHm_Chr2g0166411"/>
</dbReference>
<dbReference type="PANTHER" id="PTHR11697">
    <property type="entry name" value="GENERAL TRANSCRIPTION FACTOR 2-RELATED ZINC FINGER PROTEIN"/>
    <property type="match status" value="1"/>
</dbReference>
<evidence type="ECO:0000256" key="1">
    <source>
        <dbReference type="SAM" id="Phobius"/>
    </source>
</evidence>
<dbReference type="EMBL" id="PDCK01000040">
    <property type="protein sequence ID" value="PRQ53429.1"/>
    <property type="molecule type" value="Genomic_DNA"/>
</dbReference>
<dbReference type="AlphaFoldDB" id="A0A2P6S430"/>
<keyword evidence="1" id="KW-0472">Membrane</keyword>
<feature type="transmembrane region" description="Helical" evidence="1">
    <location>
        <begin position="44"/>
        <end position="67"/>
    </location>
</feature>
<protein>
    <submittedName>
        <fullName evidence="2">Uncharacterized protein</fullName>
    </submittedName>
</protein>
<dbReference type="PANTHER" id="PTHR11697:SF230">
    <property type="entry name" value="ZINC FINGER, MYM DOMAIN CONTAINING 1"/>
    <property type="match status" value="1"/>
</dbReference>